<dbReference type="PROSITE" id="PS51645">
    <property type="entry name" value="PHR_CRY_ALPHA_BETA"/>
    <property type="match status" value="1"/>
</dbReference>
<reference evidence="2 3" key="1">
    <citation type="submission" date="2019-10" db="EMBL/GenBank/DDBJ databases">
        <title>Bacillus from the desert of Cuatro Cinegas, Coahuila.</title>
        <authorList>
            <person name="Olmedo-Alvarez G."/>
            <person name="Saldana S."/>
            <person name="Barcelo D."/>
        </authorList>
    </citation>
    <scope>NUCLEOTIDE SEQUENCE [LARGE SCALE GENOMIC DNA]</scope>
    <source>
        <strain evidence="2 3">CH155b_5T</strain>
    </source>
</reference>
<sequence>MFQKDFRLYDNPALFEAVQSGEVLPVYIQDATFSIGSAAKWWLHHAVIDVKKRLEALGSTLIIRKGPTEEEILSL</sequence>
<name>A0A7V7S9H2_9BACI</name>
<dbReference type="InterPro" id="IPR006050">
    <property type="entry name" value="DNA_photolyase_N"/>
</dbReference>
<dbReference type="EMBL" id="WBPG01000010">
    <property type="protein sequence ID" value="KAB2444062.1"/>
    <property type="molecule type" value="Genomic_DNA"/>
</dbReference>
<dbReference type="AlphaFoldDB" id="A0A7V7S9H2"/>
<dbReference type="GO" id="GO:0003677">
    <property type="term" value="F:DNA binding"/>
    <property type="evidence" value="ECO:0007669"/>
    <property type="project" value="TreeGrafter"/>
</dbReference>
<organism evidence="2 3">
    <name type="scientific">Bacillus luti</name>
    <dbReference type="NCBI Taxonomy" id="2026191"/>
    <lineage>
        <taxon>Bacteria</taxon>
        <taxon>Bacillati</taxon>
        <taxon>Bacillota</taxon>
        <taxon>Bacilli</taxon>
        <taxon>Bacillales</taxon>
        <taxon>Bacillaceae</taxon>
        <taxon>Bacillus</taxon>
        <taxon>Bacillus cereus group</taxon>
    </lineage>
</organism>
<dbReference type="Pfam" id="PF00875">
    <property type="entry name" value="DNA_photolyase"/>
    <property type="match status" value="1"/>
</dbReference>
<dbReference type="Gene3D" id="3.40.50.620">
    <property type="entry name" value="HUPs"/>
    <property type="match status" value="1"/>
</dbReference>
<evidence type="ECO:0000313" key="3">
    <source>
        <dbReference type="Proteomes" id="UP000470409"/>
    </source>
</evidence>
<dbReference type="SUPFAM" id="SSF52425">
    <property type="entry name" value="Cryptochrome/photolyase, N-terminal domain"/>
    <property type="match status" value="1"/>
</dbReference>
<protein>
    <submittedName>
        <fullName evidence="2">Deoxyribodipyrimidine photo-lyase</fullName>
    </submittedName>
</protein>
<proteinExistence type="predicted"/>
<dbReference type="InterPro" id="IPR036155">
    <property type="entry name" value="Crypto/Photolyase_N_sf"/>
</dbReference>
<keyword evidence="2" id="KW-0456">Lyase</keyword>
<dbReference type="GO" id="GO:0009416">
    <property type="term" value="P:response to light stimulus"/>
    <property type="evidence" value="ECO:0007669"/>
    <property type="project" value="TreeGrafter"/>
</dbReference>
<dbReference type="InterPro" id="IPR002081">
    <property type="entry name" value="Cryptochrome/DNA_photolyase_1"/>
</dbReference>
<feature type="non-terminal residue" evidence="2">
    <location>
        <position position="75"/>
    </location>
</feature>
<dbReference type="PANTHER" id="PTHR11455:SF9">
    <property type="entry name" value="CRYPTOCHROME CIRCADIAN CLOCK 5 ISOFORM X1"/>
    <property type="match status" value="1"/>
</dbReference>
<dbReference type="GO" id="GO:0003904">
    <property type="term" value="F:deoxyribodipyrimidine photo-lyase activity"/>
    <property type="evidence" value="ECO:0007669"/>
    <property type="project" value="TreeGrafter"/>
</dbReference>
<feature type="domain" description="Photolyase/cryptochrome alpha/beta" evidence="1">
    <location>
        <begin position="1"/>
        <end position="75"/>
    </location>
</feature>
<accession>A0A7V7S9H2</accession>
<dbReference type="InterPro" id="IPR014729">
    <property type="entry name" value="Rossmann-like_a/b/a_fold"/>
</dbReference>
<evidence type="ECO:0000313" key="2">
    <source>
        <dbReference type="EMBL" id="KAB2444062.1"/>
    </source>
</evidence>
<dbReference type="Proteomes" id="UP000470409">
    <property type="component" value="Unassembled WGS sequence"/>
</dbReference>
<gene>
    <name evidence="2" type="ORF">F8163_08700</name>
</gene>
<dbReference type="GO" id="GO:0071949">
    <property type="term" value="F:FAD binding"/>
    <property type="evidence" value="ECO:0007669"/>
    <property type="project" value="TreeGrafter"/>
</dbReference>
<dbReference type="PANTHER" id="PTHR11455">
    <property type="entry name" value="CRYPTOCHROME"/>
    <property type="match status" value="1"/>
</dbReference>
<evidence type="ECO:0000259" key="1">
    <source>
        <dbReference type="PROSITE" id="PS51645"/>
    </source>
</evidence>
<comment type="caution">
    <text evidence="2">The sequence shown here is derived from an EMBL/GenBank/DDBJ whole genome shotgun (WGS) entry which is preliminary data.</text>
</comment>